<protein>
    <recommendedName>
        <fullName evidence="7">tRNA(Ile)-lysidine synthase</fullName>
        <ecNumber evidence="7">6.3.4.19</ecNumber>
    </recommendedName>
    <alternativeName>
        <fullName evidence="7">tRNA(Ile)-2-lysyl-cytidine synthase</fullName>
    </alternativeName>
    <alternativeName>
        <fullName evidence="7">tRNA(Ile)-lysidine synthetase</fullName>
    </alternativeName>
</protein>
<evidence type="ECO:0000256" key="1">
    <source>
        <dbReference type="ARBA" id="ARBA00022490"/>
    </source>
</evidence>
<evidence type="ECO:0000256" key="5">
    <source>
        <dbReference type="ARBA" id="ARBA00022840"/>
    </source>
</evidence>
<accession>A0A511JPJ2</accession>
<comment type="function">
    <text evidence="7">Ligates lysine onto the cytidine present at position 34 of the AUA codon-specific tRNA(Ile) that contains the anticodon CAU, in an ATP-dependent manner. Cytidine is converted to lysidine, thus changing the amino acid specificity of the tRNA from methionine to isoleucine.</text>
</comment>
<evidence type="ECO:0000256" key="6">
    <source>
        <dbReference type="ARBA" id="ARBA00048539"/>
    </source>
</evidence>
<comment type="subcellular location">
    <subcellularLocation>
        <location evidence="7">Cytoplasm</location>
    </subcellularLocation>
</comment>
<comment type="domain">
    <text evidence="7">The N-terminal region contains the highly conserved SGGXDS motif, predicted to be a P-loop motif involved in ATP binding.</text>
</comment>
<evidence type="ECO:0000256" key="7">
    <source>
        <dbReference type="HAMAP-Rule" id="MF_01161"/>
    </source>
</evidence>
<dbReference type="RefSeq" id="WP_146847456.1">
    <property type="nucleotide sequence ID" value="NZ_BJWH01000022.1"/>
</dbReference>
<dbReference type="GO" id="GO:0005737">
    <property type="term" value="C:cytoplasm"/>
    <property type="evidence" value="ECO:0007669"/>
    <property type="project" value="UniProtKB-SubCell"/>
</dbReference>
<evidence type="ECO:0000259" key="8">
    <source>
        <dbReference type="Pfam" id="PF01171"/>
    </source>
</evidence>
<dbReference type="GO" id="GO:0006400">
    <property type="term" value="P:tRNA modification"/>
    <property type="evidence" value="ECO:0007669"/>
    <property type="project" value="UniProtKB-UniRule"/>
</dbReference>
<dbReference type="InterPro" id="IPR012094">
    <property type="entry name" value="tRNA_Ile_lys_synt"/>
</dbReference>
<dbReference type="InterPro" id="IPR014729">
    <property type="entry name" value="Rossmann-like_a/b/a_fold"/>
</dbReference>
<dbReference type="EC" id="6.3.4.19" evidence="7"/>
<evidence type="ECO:0000256" key="4">
    <source>
        <dbReference type="ARBA" id="ARBA00022741"/>
    </source>
</evidence>
<reference evidence="10 11" key="1">
    <citation type="submission" date="2019-07" db="EMBL/GenBank/DDBJ databases">
        <title>Whole genome shotgun sequence of Cellulomonas terrae NBRC 100819.</title>
        <authorList>
            <person name="Hosoyama A."/>
            <person name="Uohara A."/>
            <person name="Ohji S."/>
            <person name="Ichikawa N."/>
        </authorList>
    </citation>
    <scope>NUCLEOTIDE SEQUENCE [LARGE SCALE GENOMIC DNA]</scope>
    <source>
        <strain evidence="10 11">NBRC 100819</strain>
    </source>
</reference>
<comment type="caution">
    <text evidence="10">The sequence shown here is derived from an EMBL/GenBank/DDBJ whole genome shotgun (WGS) entry which is preliminary data.</text>
</comment>
<comment type="catalytic activity">
    <reaction evidence="6 7">
        <text>cytidine(34) in tRNA(Ile2) + L-lysine + ATP = lysidine(34) in tRNA(Ile2) + AMP + diphosphate + H(+)</text>
        <dbReference type="Rhea" id="RHEA:43744"/>
        <dbReference type="Rhea" id="RHEA-COMP:10625"/>
        <dbReference type="Rhea" id="RHEA-COMP:10670"/>
        <dbReference type="ChEBI" id="CHEBI:15378"/>
        <dbReference type="ChEBI" id="CHEBI:30616"/>
        <dbReference type="ChEBI" id="CHEBI:32551"/>
        <dbReference type="ChEBI" id="CHEBI:33019"/>
        <dbReference type="ChEBI" id="CHEBI:82748"/>
        <dbReference type="ChEBI" id="CHEBI:83665"/>
        <dbReference type="ChEBI" id="CHEBI:456215"/>
        <dbReference type="EC" id="6.3.4.19"/>
    </reaction>
</comment>
<dbReference type="NCBIfam" id="TIGR02432">
    <property type="entry name" value="lysidine_TilS_N"/>
    <property type="match status" value="1"/>
</dbReference>
<feature type="binding site" evidence="7">
    <location>
        <begin position="33"/>
        <end position="38"/>
    </location>
    <ligand>
        <name>ATP</name>
        <dbReference type="ChEBI" id="CHEBI:30616"/>
    </ligand>
</feature>
<dbReference type="CDD" id="cd01992">
    <property type="entry name" value="TilS_N"/>
    <property type="match status" value="1"/>
</dbReference>
<dbReference type="Proteomes" id="UP000321049">
    <property type="component" value="Unassembled WGS sequence"/>
</dbReference>
<dbReference type="InterPro" id="IPR012795">
    <property type="entry name" value="tRNA_Ile_lys_synt_N"/>
</dbReference>
<organism evidence="10 11">
    <name type="scientific">Cellulomonas terrae</name>
    <dbReference type="NCBI Taxonomy" id="311234"/>
    <lineage>
        <taxon>Bacteria</taxon>
        <taxon>Bacillati</taxon>
        <taxon>Actinomycetota</taxon>
        <taxon>Actinomycetes</taxon>
        <taxon>Micrococcales</taxon>
        <taxon>Cellulomonadaceae</taxon>
        <taxon>Cellulomonas</taxon>
    </lineage>
</organism>
<keyword evidence="4 7" id="KW-0547">Nucleotide-binding</keyword>
<dbReference type="OrthoDB" id="5244702at2"/>
<dbReference type="SUPFAM" id="SSF52402">
    <property type="entry name" value="Adenine nucleotide alpha hydrolases-like"/>
    <property type="match status" value="1"/>
</dbReference>
<dbReference type="Gene3D" id="3.40.50.620">
    <property type="entry name" value="HUPs"/>
    <property type="match status" value="1"/>
</dbReference>
<dbReference type="InterPro" id="IPR015262">
    <property type="entry name" value="tRNA_Ile_lys_synt_subst-bd"/>
</dbReference>
<evidence type="ECO:0000256" key="3">
    <source>
        <dbReference type="ARBA" id="ARBA00022694"/>
    </source>
</evidence>
<evidence type="ECO:0000313" key="11">
    <source>
        <dbReference type="Proteomes" id="UP000321049"/>
    </source>
</evidence>
<dbReference type="PANTHER" id="PTHR43033">
    <property type="entry name" value="TRNA(ILE)-LYSIDINE SYNTHASE-RELATED"/>
    <property type="match status" value="1"/>
</dbReference>
<comment type="similarity">
    <text evidence="7">Belongs to the tRNA(Ile)-lysidine synthase family.</text>
</comment>
<feature type="domain" description="tRNA(Ile)-lysidine synthase substrate-binding" evidence="9">
    <location>
        <begin position="256"/>
        <end position="323"/>
    </location>
</feature>
<dbReference type="GO" id="GO:0032267">
    <property type="term" value="F:tRNA(Ile)-lysidine synthase activity"/>
    <property type="evidence" value="ECO:0007669"/>
    <property type="project" value="UniProtKB-EC"/>
</dbReference>
<feature type="domain" description="tRNA(Ile)-lysidine/2-thiocytidine synthase N-terminal" evidence="8">
    <location>
        <begin position="28"/>
        <end position="196"/>
    </location>
</feature>
<keyword evidence="11" id="KW-1185">Reference proteome</keyword>
<dbReference type="HAMAP" id="MF_01161">
    <property type="entry name" value="tRNA_Ile_lys_synt"/>
    <property type="match status" value="1"/>
</dbReference>
<evidence type="ECO:0000259" key="9">
    <source>
        <dbReference type="Pfam" id="PF09179"/>
    </source>
</evidence>
<dbReference type="GO" id="GO:0005524">
    <property type="term" value="F:ATP binding"/>
    <property type="evidence" value="ECO:0007669"/>
    <property type="project" value="UniProtKB-UniRule"/>
</dbReference>
<sequence>MTGPAREVAAVRSAVAAAVADLPPDALVLVACSGGPDSLALAAGTAFVAQRSTRTGTPWRAGAVVVDHGLQDGSRQVADDAAAACRRLGLPTDVVRVQVGGRGEAAARDARYAALDGAADEQGAAAVLLGHTLDDQAETVLLGLARGSGARALAGMPTARGRFRRPLLGLRRVDTVAACAALGLRPWHDPTNDGSHADASLRSRVRSDVLPTLERVLGPGVAEALARSAEQLRDDADLLDALAEDLLDAARTADGLEVATLHAAPPALRTRALRSAAIAAGSPAGALTRAHVRAVDALVTDWHGQGPVALPGGIAVSRACGRLALNTAPA</sequence>
<name>A0A511JPJ2_9CELL</name>
<proteinExistence type="inferred from homology"/>
<dbReference type="EMBL" id="BJWH01000022">
    <property type="protein sequence ID" value="GEL99834.1"/>
    <property type="molecule type" value="Genomic_DNA"/>
</dbReference>
<dbReference type="Pfam" id="PF01171">
    <property type="entry name" value="ATP_bind_3"/>
    <property type="match status" value="1"/>
</dbReference>
<gene>
    <name evidence="7 10" type="primary">tilS</name>
    <name evidence="10" type="ORF">CTE05_33810</name>
</gene>
<evidence type="ECO:0000313" key="10">
    <source>
        <dbReference type="EMBL" id="GEL99834.1"/>
    </source>
</evidence>
<keyword evidence="1 7" id="KW-0963">Cytoplasm</keyword>
<dbReference type="AlphaFoldDB" id="A0A511JPJ2"/>
<dbReference type="SUPFAM" id="SSF82829">
    <property type="entry name" value="MesJ substrate recognition domain-like"/>
    <property type="match status" value="1"/>
</dbReference>
<dbReference type="InterPro" id="IPR011063">
    <property type="entry name" value="TilS/TtcA_N"/>
</dbReference>
<keyword evidence="3 7" id="KW-0819">tRNA processing</keyword>
<dbReference type="PANTHER" id="PTHR43033:SF1">
    <property type="entry name" value="TRNA(ILE)-LYSIDINE SYNTHASE-RELATED"/>
    <property type="match status" value="1"/>
</dbReference>
<keyword evidence="2 7" id="KW-0436">Ligase</keyword>
<dbReference type="Gene3D" id="1.20.59.20">
    <property type="match status" value="1"/>
</dbReference>
<keyword evidence="5 7" id="KW-0067">ATP-binding</keyword>
<dbReference type="Pfam" id="PF09179">
    <property type="entry name" value="TilS"/>
    <property type="match status" value="1"/>
</dbReference>
<evidence type="ECO:0000256" key="2">
    <source>
        <dbReference type="ARBA" id="ARBA00022598"/>
    </source>
</evidence>